<dbReference type="PATRIC" id="fig|1435058.3.peg.1440"/>
<dbReference type="EMBL" id="CP006979">
    <property type="protein sequence ID" value="AHC91042.1"/>
    <property type="molecule type" value="Genomic_DNA"/>
</dbReference>
<sequence length="172" mass="19741">MMFGSSTNEQNSHSFVFCAAAPEMHAGSSAASGKTAEKAPTAEPTFIEVSKAAFRILNAFEGCANAIRYGIYDEDFIYNVYGSQFIDFYELTYGLMKSRQRELPRAWVNFEWLAVKWTLRRKITGVTSKEWEETSYIIQESLAAIKEHTKVRPNPEKLQKFMDKLERRKFPA</sequence>
<name>V9V8K2_9PSED</name>
<dbReference type="KEGG" id="pmot:X970_07375"/>
<dbReference type="HOGENOM" id="CLU_1553956_0_0_6"/>
<dbReference type="Proteomes" id="UP000018660">
    <property type="component" value="Chromosome"/>
</dbReference>
<dbReference type="InterPro" id="IPR031876">
    <property type="entry name" value="DUF4760"/>
</dbReference>
<evidence type="ECO:0000313" key="2">
    <source>
        <dbReference type="Proteomes" id="UP000018660"/>
    </source>
</evidence>
<reference evidence="1 2" key="1">
    <citation type="submission" date="2013-12" db="EMBL/GenBank/DDBJ databases">
        <title>Complete Genomes of Pseudomonas monteilii SB3078 and SB3101, two Benzene, Toluene and Ethylbenzene Degrading Bacteria used for Bioaugmentation.</title>
        <authorList>
            <person name="Dueholm M.S."/>
            <person name="Albertsen M."/>
            <person name="D'Imperio S."/>
            <person name="Tale V.P."/>
            <person name="Lewis D."/>
            <person name="Nilsen P.H."/>
            <person name="Nielsen J.L."/>
        </authorList>
    </citation>
    <scope>NUCLEOTIDE SEQUENCE [LARGE SCALE GENOMIC DNA]</scope>
    <source>
        <strain evidence="1 2">SB3101</strain>
    </source>
</reference>
<organism evidence="1 2">
    <name type="scientific">Pseudomonas monteilii SB3101</name>
    <dbReference type="NCBI Taxonomy" id="1435058"/>
    <lineage>
        <taxon>Bacteria</taxon>
        <taxon>Pseudomonadati</taxon>
        <taxon>Pseudomonadota</taxon>
        <taxon>Gammaproteobacteria</taxon>
        <taxon>Pseudomonadales</taxon>
        <taxon>Pseudomonadaceae</taxon>
        <taxon>Pseudomonas</taxon>
    </lineage>
</organism>
<gene>
    <name evidence="1" type="ORF">X970_07375</name>
</gene>
<accession>V9V8K2</accession>
<protein>
    <submittedName>
        <fullName evidence="1">Uncharacterized protein</fullName>
    </submittedName>
</protein>
<dbReference type="Pfam" id="PF15956">
    <property type="entry name" value="DUF4760"/>
    <property type="match status" value="1"/>
</dbReference>
<evidence type="ECO:0000313" key="1">
    <source>
        <dbReference type="EMBL" id="AHC91042.1"/>
    </source>
</evidence>
<dbReference type="AlphaFoldDB" id="V9V8K2"/>
<proteinExistence type="predicted"/>